<evidence type="ECO:0000259" key="1">
    <source>
        <dbReference type="SMART" id="SM00421"/>
    </source>
</evidence>
<keyword evidence="2" id="KW-0238">DNA-binding</keyword>
<accession>A0A822UYK5</accession>
<dbReference type="Proteomes" id="UP000192074">
    <property type="component" value="Unassembled WGS sequence"/>
</dbReference>
<organism evidence="2 3">
    <name type="scientific">Agrobacterium tumefaciens str. B6</name>
    <dbReference type="NCBI Taxonomy" id="1183423"/>
    <lineage>
        <taxon>Bacteria</taxon>
        <taxon>Pseudomonadati</taxon>
        <taxon>Pseudomonadota</taxon>
        <taxon>Alphaproteobacteria</taxon>
        <taxon>Hyphomicrobiales</taxon>
        <taxon>Rhizobiaceae</taxon>
        <taxon>Rhizobium/Agrobacterium group</taxon>
        <taxon>Agrobacterium</taxon>
        <taxon>Agrobacterium tumefaciens complex</taxon>
    </lineage>
</organism>
<proteinExistence type="predicted"/>
<evidence type="ECO:0000313" key="2">
    <source>
        <dbReference type="EMBL" id="CVI15763.1"/>
    </source>
</evidence>
<dbReference type="InterPro" id="IPR036388">
    <property type="entry name" value="WH-like_DNA-bd_sf"/>
</dbReference>
<dbReference type="EMBL" id="FCNL01000011">
    <property type="protein sequence ID" value="CVI15763.1"/>
    <property type="molecule type" value="Genomic_DNA"/>
</dbReference>
<gene>
    <name evidence="2" type="ORF">AGR4A_Cc190304</name>
</gene>
<sequence length="224" mass="24467">MRQPLSFDRCAARLIDAWISTGADTDGADIICGGVLDYLAPDMILTVTRTTTTDPLDWAFSLIRGYEIPSGLAGILPVETNLPFRHLSDRKFTVDTIVAGRQQAIAQARPEIDSVDACLSNVRMFGDRIILPSRHADRHGAWCVSLVRIRCLLPVTKPTREPDVAELAILQLLQEGYTASDIGVRIGLSARTVEHKLEKLKVAFGARSVAHLATLSIASAIRPK</sequence>
<dbReference type="InterPro" id="IPR016032">
    <property type="entry name" value="Sig_transdc_resp-reg_C-effctor"/>
</dbReference>
<dbReference type="RefSeq" id="WP_060723360.1">
    <property type="nucleotide sequence ID" value="NZ_LMVK01000005.1"/>
</dbReference>
<dbReference type="InterPro" id="IPR000792">
    <property type="entry name" value="Tscrpt_reg_LuxR_C"/>
</dbReference>
<comment type="caution">
    <text evidence="2">The sequence shown here is derived from an EMBL/GenBank/DDBJ whole genome shotgun (WGS) entry which is preliminary data.</text>
</comment>
<dbReference type="GO" id="GO:0006355">
    <property type="term" value="P:regulation of DNA-templated transcription"/>
    <property type="evidence" value="ECO:0007669"/>
    <property type="project" value="InterPro"/>
</dbReference>
<dbReference type="AlphaFoldDB" id="A0A822UYK5"/>
<protein>
    <submittedName>
        <fullName evidence="2">Putative Response regulator containing a CheY-like receiver domain and an HTH DNA-binding domain</fullName>
    </submittedName>
</protein>
<dbReference type="Gene3D" id="1.10.10.10">
    <property type="entry name" value="Winged helix-like DNA-binding domain superfamily/Winged helix DNA-binding domain"/>
    <property type="match status" value="1"/>
</dbReference>
<evidence type="ECO:0000313" key="3">
    <source>
        <dbReference type="Proteomes" id="UP000192074"/>
    </source>
</evidence>
<dbReference type="SUPFAM" id="SSF46894">
    <property type="entry name" value="C-terminal effector domain of the bipartite response regulators"/>
    <property type="match status" value="1"/>
</dbReference>
<dbReference type="GO" id="GO:0003677">
    <property type="term" value="F:DNA binding"/>
    <property type="evidence" value="ECO:0007669"/>
    <property type="project" value="UniProtKB-KW"/>
</dbReference>
<feature type="domain" description="HTH luxR-type" evidence="1">
    <location>
        <begin position="159"/>
        <end position="216"/>
    </location>
</feature>
<name>A0A822UYK5_AGRTU</name>
<dbReference type="SMART" id="SM00421">
    <property type="entry name" value="HTH_LUXR"/>
    <property type="match status" value="1"/>
</dbReference>
<reference evidence="2 3" key="1">
    <citation type="submission" date="2016-01" db="EMBL/GenBank/DDBJ databases">
        <authorList>
            <person name="Regsiter A."/>
            <person name="william w."/>
        </authorList>
    </citation>
    <scope>NUCLEOTIDE SEQUENCE [LARGE SCALE GENOMIC DNA]</scope>
    <source>
        <strain evidence="2 3">B6</strain>
    </source>
</reference>